<proteinExistence type="predicted"/>
<dbReference type="Proteomes" id="UP000094472">
    <property type="component" value="Unassembled WGS sequence"/>
</dbReference>
<sequence length="94" mass="10171">MKRGVFIGLVAGAAMVGIAANPVFAAETAEGEFDGECVMGLALGKDIQTDCSVNTVYKGKTYCFGNETAKKLFLKRPEDFLLQAHIYYSSKQPQ</sequence>
<accession>A0A1E3W6Y7</accession>
<organism evidence="2 3">
    <name type="scientific">Methyloceanibacter superfactus</name>
    <dbReference type="NCBI Taxonomy" id="1774969"/>
    <lineage>
        <taxon>Bacteria</taxon>
        <taxon>Pseudomonadati</taxon>
        <taxon>Pseudomonadota</taxon>
        <taxon>Alphaproteobacteria</taxon>
        <taxon>Hyphomicrobiales</taxon>
        <taxon>Hyphomicrobiaceae</taxon>
        <taxon>Methyloceanibacter</taxon>
    </lineage>
</organism>
<feature type="signal peptide" evidence="1">
    <location>
        <begin position="1"/>
        <end position="25"/>
    </location>
</feature>
<dbReference type="RefSeq" id="WP_069440796.1">
    <property type="nucleotide sequence ID" value="NZ_LPWF01000006.1"/>
</dbReference>
<dbReference type="OrthoDB" id="8449343at2"/>
<evidence type="ECO:0000313" key="3">
    <source>
        <dbReference type="Proteomes" id="UP000094472"/>
    </source>
</evidence>
<evidence type="ECO:0000313" key="2">
    <source>
        <dbReference type="EMBL" id="ODS01526.1"/>
    </source>
</evidence>
<gene>
    <name evidence="2" type="ORF">AUC69_06680</name>
</gene>
<dbReference type="AlphaFoldDB" id="A0A1E3W6Y7"/>
<evidence type="ECO:0000256" key="1">
    <source>
        <dbReference type="SAM" id="SignalP"/>
    </source>
</evidence>
<feature type="chain" id="PRO_5009139025" description="YARHG domain-containing protein" evidence="1">
    <location>
        <begin position="26"/>
        <end position="94"/>
    </location>
</feature>
<dbReference type="EMBL" id="LPWF01000006">
    <property type="protein sequence ID" value="ODS01526.1"/>
    <property type="molecule type" value="Genomic_DNA"/>
</dbReference>
<comment type="caution">
    <text evidence="2">The sequence shown here is derived from an EMBL/GenBank/DDBJ whole genome shotgun (WGS) entry which is preliminary data.</text>
</comment>
<protein>
    <recommendedName>
        <fullName evidence="4">YARHG domain-containing protein</fullName>
    </recommendedName>
</protein>
<reference evidence="2 3" key="1">
    <citation type="journal article" date="2016" name="Environ. Microbiol.">
        <title>New Methyloceanibacter diversity from North Sea sediments includes methanotroph containing solely the soluble methane monooxygenase.</title>
        <authorList>
            <person name="Vekeman B."/>
            <person name="Kerckhof F.M."/>
            <person name="Cremers G."/>
            <person name="de Vos P."/>
            <person name="Vandamme P."/>
            <person name="Boon N."/>
            <person name="Op den Camp H.J."/>
            <person name="Heylen K."/>
        </authorList>
    </citation>
    <scope>NUCLEOTIDE SEQUENCE [LARGE SCALE GENOMIC DNA]</scope>
    <source>
        <strain evidence="2 3">R-67175</strain>
    </source>
</reference>
<name>A0A1E3W6Y7_9HYPH</name>
<keyword evidence="3" id="KW-1185">Reference proteome</keyword>
<keyword evidence="1" id="KW-0732">Signal</keyword>
<evidence type="ECO:0008006" key="4">
    <source>
        <dbReference type="Google" id="ProtNLM"/>
    </source>
</evidence>